<proteinExistence type="predicted"/>
<organism evidence="1 2">
    <name type="scientific">Agrobacterium rosae</name>
    <dbReference type="NCBI Taxonomy" id="1972867"/>
    <lineage>
        <taxon>Bacteria</taxon>
        <taxon>Pseudomonadati</taxon>
        <taxon>Pseudomonadota</taxon>
        <taxon>Alphaproteobacteria</taxon>
        <taxon>Hyphomicrobiales</taxon>
        <taxon>Rhizobiaceae</taxon>
        <taxon>Rhizobium/Agrobacterium group</taxon>
        <taxon>Agrobacterium</taxon>
    </lineage>
</organism>
<dbReference type="AlphaFoldDB" id="A0A1R3U6R5"/>
<evidence type="ECO:0000313" key="2">
    <source>
        <dbReference type="Proteomes" id="UP000187891"/>
    </source>
</evidence>
<evidence type="ECO:0000313" key="1">
    <source>
        <dbReference type="EMBL" id="SCX36335.1"/>
    </source>
</evidence>
<reference evidence="2" key="1">
    <citation type="submission" date="2016-10" db="EMBL/GenBank/DDBJ databases">
        <authorList>
            <person name="Wibberg D."/>
        </authorList>
    </citation>
    <scope>NUCLEOTIDE SEQUENCE [LARGE SCALE GENOMIC DNA]</scope>
</reference>
<name>A0A1R3U6R5_9HYPH</name>
<dbReference type="Proteomes" id="UP000187891">
    <property type="component" value="Unassembled WGS sequence"/>
</dbReference>
<protein>
    <submittedName>
        <fullName evidence="1">Uncharacterized protein</fullName>
    </submittedName>
</protein>
<sequence>MNLFSAIWDYRISRAQTVGLRSGVVLHTDLFEALAAICRKEIDRLARTGEIGAPVSVIVHSLREVNTVLKKDRHFFIDIRHDGIALYDSHGEPLADPQALPPQRRGASRVGIMTENFPL</sequence>
<gene>
    <name evidence="1" type="ORF">DSM25559_5436</name>
</gene>
<accession>A0A1R3U6R5</accession>
<dbReference type="RefSeq" id="WP_143239596.1">
    <property type="nucleotide sequence ID" value="NZ_FMUE01000032.1"/>
</dbReference>
<dbReference type="EMBL" id="FMUE01000032">
    <property type="protein sequence ID" value="SCX36335.1"/>
    <property type="molecule type" value="Genomic_DNA"/>
</dbReference>